<comment type="caution">
    <text evidence="6">The sequence shown here is derived from an EMBL/GenBank/DDBJ whole genome shotgun (WGS) entry which is preliminary data.</text>
</comment>
<organism evidence="6 7">
    <name type="scientific">Dissulfurirhabdus thermomarina</name>
    <dbReference type="NCBI Taxonomy" id="1765737"/>
    <lineage>
        <taxon>Bacteria</taxon>
        <taxon>Deltaproteobacteria</taxon>
        <taxon>Dissulfurirhabdaceae</taxon>
        <taxon>Dissulfurirhabdus</taxon>
    </lineage>
</organism>
<protein>
    <submittedName>
        <fullName evidence="6">Amino acid ABC transporter substrate-binding protein</fullName>
    </submittedName>
</protein>
<accession>A0A6N9TNC9</accession>
<dbReference type="Pfam" id="PF13458">
    <property type="entry name" value="Peripla_BP_6"/>
    <property type="match status" value="1"/>
</dbReference>
<keyword evidence="7" id="KW-1185">Reference proteome</keyword>
<dbReference type="PANTHER" id="PTHR30483">
    <property type="entry name" value="LEUCINE-SPECIFIC-BINDING PROTEIN"/>
    <property type="match status" value="1"/>
</dbReference>
<feature type="signal peptide" evidence="4">
    <location>
        <begin position="1"/>
        <end position="30"/>
    </location>
</feature>
<dbReference type="AlphaFoldDB" id="A0A6N9TNC9"/>
<gene>
    <name evidence="6" type="ORF">G3N55_03635</name>
</gene>
<feature type="region of interest" description="Disordered" evidence="3">
    <location>
        <begin position="359"/>
        <end position="378"/>
    </location>
</feature>
<comment type="similarity">
    <text evidence="1">Belongs to the leucine-binding protein family.</text>
</comment>
<proteinExistence type="inferred from homology"/>
<dbReference type="Proteomes" id="UP000469346">
    <property type="component" value="Unassembled WGS sequence"/>
</dbReference>
<sequence>MRAGTGRRPALGLVFLAVLLLLLPAGRAQAQPAAADPPPDARPGLDAALPPIRIGALWDLSGERQREGTAALIAARQAVEALNQRGGIGGHRLELVIADTWGEAERLLRKAKTLVDREGAVVLLGPSTPELVPALRGYADTRKVPVVLTAGEELLAPHRRGRAVTWSFGVYPPRSAVMRVLYQGLARRFIRRIGILASDDPAGSEAFLWLKAYAPEFRLEVAEAAHFGAKDTDMRSQLQAMKAEGAEMVVVWGPRSQGLTLLRSAYGLGLRLAVPPTLLSGDLLEVLPPGQELWAVLPPLLEGTDLAPSHVCAYAVGSYFRQILIWADDAAPEALFAGGAAWDAVHLVAVALQQAMYPPPPEDNATAPAPGPVPPPRTPAGIRDALEHMSAPYIGVLGIFHPSERDHIGLDPGSLLVVRRTPQKHWEPVEK</sequence>
<keyword evidence="2 4" id="KW-0732">Signal</keyword>
<reference evidence="6 7" key="1">
    <citation type="submission" date="2020-02" db="EMBL/GenBank/DDBJ databases">
        <title>Comparative genomics of sulfur disproportionating microorganisms.</title>
        <authorList>
            <person name="Ward L.M."/>
            <person name="Bertran E."/>
            <person name="Johnston D.T."/>
        </authorList>
    </citation>
    <scope>NUCLEOTIDE SEQUENCE [LARGE SCALE GENOMIC DNA]</scope>
    <source>
        <strain evidence="6 7">DSM 100025</strain>
    </source>
</reference>
<evidence type="ECO:0000259" key="5">
    <source>
        <dbReference type="Pfam" id="PF13458"/>
    </source>
</evidence>
<dbReference type="PANTHER" id="PTHR30483:SF38">
    <property type="entry name" value="BLR7848 PROTEIN"/>
    <property type="match status" value="1"/>
</dbReference>
<evidence type="ECO:0000256" key="2">
    <source>
        <dbReference type="ARBA" id="ARBA00022729"/>
    </source>
</evidence>
<evidence type="ECO:0000256" key="3">
    <source>
        <dbReference type="SAM" id="MobiDB-lite"/>
    </source>
</evidence>
<evidence type="ECO:0000256" key="4">
    <source>
        <dbReference type="SAM" id="SignalP"/>
    </source>
</evidence>
<dbReference type="SUPFAM" id="SSF53822">
    <property type="entry name" value="Periplasmic binding protein-like I"/>
    <property type="match status" value="1"/>
</dbReference>
<evidence type="ECO:0000256" key="1">
    <source>
        <dbReference type="ARBA" id="ARBA00010062"/>
    </source>
</evidence>
<dbReference type="RefSeq" id="WP_163298092.1">
    <property type="nucleotide sequence ID" value="NZ_JAAGRR010000026.1"/>
</dbReference>
<feature type="compositionally biased region" description="Pro residues" evidence="3">
    <location>
        <begin position="369"/>
        <end position="378"/>
    </location>
</feature>
<dbReference type="InterPro" id="IPR028081">
    <property type="entry name" value="Leu-bd"/>
</dbReference>
<dbReference type="InterPro" id="IPR051010">
    <property type="entry name" value="BCAA_transport"/>
</dbReference>
<evidence type="ECO:0000313" key="7">
    <source>
        <dbReference type="Proteomes" id="UP000469346"/>
    </source>
</evidence>
<feature type="domain" description="Leucine-binding protein" evidence="5">
    <location>
        <begin position="51"/>
        <end position="275"/>
    </location>
</feature>
<dbReference type="InterPro" id="IPR028082">
    <property type="entry name" value="Peripla_BP_I"/>
</dbReference>
<dbReference type="EMBL" id="JAAGRR010000026">
    <property type="protein sequence ID" value="NDY41940.1"/>
    <property type="molecule type" value="Genomic_DNA"/>
</dbReference>
<evidence type="ECO:0000313" key="6">
    <source>
        <dbReference type="EMBL" id="NDY41940.1"/>
    </source>
</evidence>
<dbReference type="Gene3D" id="3.40.50.2300">
    <property type="match status" value="2"/>
</dbReference>
<feature type="chain" id="PRO_5027115892" evidence="4">
    <location>
        <begin position="31"/>
        <end position="431"/>
    </location>
</feature>
<name>A0A6N9TNC9_DISTH</name>